<protein>
    <submittedName>
        <fullName evidence="2">Uncharacterized protein</fullName>
    </submittedName>
</protein>
<dbReference type="AlphaFoldDB" id="A0A510XZG7"/>
<proteinExistence type="predicted"/>
<name>A0A510XZG7_9GAMM</name>
<comment type="caution">
    <text evidence="2">The sequence shown here is derived from an EMBL/GenBank/DDBJ whole genome shotgun (WGS) entry which is preliminary data.</text>
</comment>
<keyword evidence="1" id="KW-0812">Transmembrane</keyword>
<reference evidence="2 3" key="1">
    <citation type="submission" date="2019-07" db="EMBL/GenBank/DDBJ databases">
        <title>Whole genome shotgun sequence of Pseudoalteromonas espejiana NBRC 102222.</title>
        <authorList>
            <person name="Hosoyama A."/>
            <person name="Uohara A."/>
            <person name="Ohji S."/>
            <person name="Ichikawa N."/>
        </authorList>
    </citation>
    <scope>NUCLEOTIDE SEQUENCE [LARGE SCALE GENOMIC DNA]</scope>
    <source>
        <strain evidence="2 3">NBRC 102222</strain>
    </source>
</reference>
<gene>
    <name evidence="2" type="ORF">PES01_33090</name>
</gene>
<evidence type="ECO:0000313" key="3">
    <source>
        <dbReference type="Proteomes" id="UP000321419"/>
    </source>
</evidence>
<keyword evidence="1" id="KW-1133">Transmembrane helix</keyword>
<feature type="transmembrane region" description="Helical" evidence="1">
    <location>
        <begin position="32"/>
        <end position="52"/>
    </location>
</feature>
<sequence length="54" mass="6048">MTFTYDGIYFPISDTAFLINYLWAPFNANSTFYLPSVSFAVTALAIFIIVSAQI</sequence>
<keyword evidence="1" id="KW-0472">Membrane</keyword>
<keyword evidence="3" id="KW-1185">Reference proteome</keyword>
<accession>A0A510XZG7</accession>
<evidence type="ECO:0000256" key="1">
    <source>
        <dbReference type="SAM" id="Phobius"/>
    </source>
</evidence>
<dbReference type="Proteomes" id="UP000321419">
    <property type="component" value="Unassembled WGS sequence"/>
</dbReference>
<organism evidence="2 3">
    <name type="scientific">Pseudoalteromonas espejiana</name>
    <dbReference type="NCBI Taxonomy" id="28107"/>
    <lineage>
        <taxon>Bacteria</taxon>
        <taxon>Pseudomonadati</taxon>
        <taxon>Pseudomonadota</taxon>
        <taxon>Gammaproteobacteria</taxon>
        <taxon>Alteromonadales</taxon>
        <taxon>Pseudoalteromonadaceae</taxon>
        <taxon>Pseudoalteromonas</taxon>
    </lineage>
</organism>
<evidence type="ECO:0000313" key="2">
    <source>
        <dbReference type="EMBL" id="GEK56464.1"/>
    </source>
</evidence>
<dbReference type="EMBL" id="BJUM01000040">
    <property type="protein sequence ID" value="GEK56464.1"/>
    <property type="molecule type" value="Genomic_DNA"/>
</dbReference>